<sequence length="148" mass="16227">MKLKSLTLLLVFGVLLNSCNKDDDNNQNTNPYIPNAVFDTGNLINTSLPQYNQMQFPGNHIVLNSNYGIKGVVVYFSGSAYSAFELSDPNHAISSCSNLTVDGIIATCGCEDENAYEILNGTKQDGGQYAMVRYQVEVIGDVIRVYNN</sequence>
<dbReference type="Proteomes" id="UP000187506">
    <property type="component" value="Chromosome"/>
</dbReference>
<keyword evidence="2" id="KW-1185">Reference proteome</keyword>
<accession>A0AAC9LLP3</accession>
<dbReference type="AlphaFoldDB" id="A0AAC9LLP3"/>
<name>A0AAC9LLP3_9FLAO</name>
<dbReference type="EMBL" id="CP019352">
    <property type="protein sequence ID" value="APX99157.1"/>
    <property type="molecule type" value="Genomic_DNA"/>
</dbReference>
<dbReference type="RefSeq" id="WP_076731797.1">
    <property type="nucleotide sequence ID" value="NZ_CP019352.1"/>
</dbReference>
<evidence type="ECO:0000313" key="2">
    <source>
        <dbReference type="Proteomes" id="UP000187506"/>
    </source>
</evidence>
<proteinExistence type="predicted"/>
<dbReference type="KEGG" id="lvn:BWR22_02145"/>
<reference evidence="1 2" key="1">
    <citation type="submission" date="2017-01" db="EMBL/GenBank/DDBJ databases">
        <title>Complete genome of Lacinutrix venerupis DOK2-8 isolated from seawater in Dokdo.</title>
        <authorList>
            <person name="Chi W.-J."/>
            <person name="Kim J.H."/>
        </authorList>
    </citation>
    <scope>NUCLEOTIDE SEQUENCE [LARGE SCALE GENOMIC DNA]</scope>
    <source>
        <strain evidence="1 2">DOK2-8</strain>
    </source>
</reference>
<gene>
    <name evidence="1" type="ORF">BWR22_02145</name>
</gene>
<protein>
    <recommendedName>
        <fullName evidence="3">Nitrite reductase/ring-hydroxylating ferredoxin subunit</fullName>
    </recommendedName>
</protein>
<organism evidence="1 2">
    <name type="scientific">Lacinutrix venerupis</name>
    <dbReference type="NCBI Taxonomy" id="1486034"/>
    <lineage>
        <taxon>Bacteria</taxon>
        <taxon>Pseudomonadati</taxon>
        <taxon>Bacteroidota</taxon>
        <taxon>Flavobacteriia</taxon>
        <taxon>Flavobacteriales</taxon>
        <taxon>Flavobacteriaceae</taxon>
        <taxon>Lacinutrix</taxon>
    </lineage>
</organism>
<evidence type="ECO:0008006" key="3">
    <source>
        <dbReference type="Google" id="ProtNLM"/>
    </source>
</evidence>
<evidence type="ECO:0000313" key="1">
    <source>
        <dbReference type="EMBL" id="APX99157.1"/>
    </source>
</evidence>